<dbReference type="Gene3D" id="1.20.1250.20">
    <property type="entry name" value="MFS general substrate transporter like domains"/>
    <property type="match status" value="2"/>
</dbReference>
<protein>
    <submittedName>
        <fullName evidence="7">Major facilitator superfamily MFS_1</fullName>
    </submittedName>
</protein>
<dbReference type="InterPro" id="IPR020846">
    <property type="entry name" value="MFS_dom"/>
</dbReference>
<keyword evidence="4 5" id="KW-0472">Membrane</keyword>
<comment type="subcellular location">
    <subcellularLocation>
        <location evidence="1">Membrane</location>
        <topology evidence="1">Multi-pass membrane protein</topology>
    </subcellularLocation>
</comment>
<keyword evidence="2 5" id="KW-0812">Transmembrane</keyword>
<feature type="transmembrane region" description="Helical" evidence="5">
    <location>
        <begin position="12"/>
        <end position="31"/>
    </location>
</feature>
<dbReference type="HOGENOM" id="CLU_001265_5_1_10"/>
<dbReference type="AlphaFoldDB" id="F0SBR4"/>
<accession>F0SBR4</accession>
<dbReference type="PANTHER" id="PTHR11662">
    <property type="entry name" value="SOLUTE CARRIER FAMILY 17"/>
    <property type="match status" value="1"/>
</dbReference>
<name>F0SBR4_PSESL</name>
<dbReference type="EMBL" id="CP002545">
    <property type="protein sequence ID" value="ADY52755.1"/>
    <property type="molecule type" value="Genomic_DNA"/>
</dbReference>
<evidence type="ECO:0000256" key="1">
    <source>
        <dbReference type="ARBA" id="ARBA00004141"/>
    </source>
</evidence>
<proteinExistence type="predicted"/>
<evidence type="ECO:0000256" key="2">
    <source>
        <dbReference type="ARBA" id="ARBA00022692"/>
    </source>
</evidence>
<feature type="transmembrane region" description="Helical" evidence="5">
    <location>
        <begin position="400"/>
        <end position="419"/>
    </location>
</feature>
<feature type="transmembrane region" description="Helical" evidence="5">
    <location>
        <begin position="271"/>
        <end position="292"/>
    </location>
</feature>
<sequence length="428" mass="47430">MENKKIGNYRWGICFLLFVATTINYIDRQVIGLLKPTLESEFHWTEVDYSYIVMCFASMYALGYVIFGGLIDKIGTKIGYTVSVVVWSIAAILHALVKSTIGFGFARGLLGLAESGNFPAGVKAVAEWFPKKERALATGIFNSGTSIGAVVAPLLVPWLLGLYGWKEAFWITGALGFVWLIFWIIYYEIPSRQKRLSKEEYDYIHSDIEEVSEEKQEKLKWTSLLGLKQTWVFIVGKVLTDPVWWFFLFWLPAYFADTFQLDLTKPSPHLAVVYAATTIGSIGGGYLSSHFIKIGWPVLKARKTTLLIVAIVVTPILFAQFATNIWVAVAIISIATAAHQAWSANIFTIVSDIVPKNAVSSVVGIGGMSGSIASTLFPLLVGSLLAYYKQAGNISAGYNILFIVCGCAYFVAWIIIHFLTKNMNKSNN</sequence>
<evidence type="ECO:0000256" key="5">
    <source>
        <dbReference type="SAM" id="Phobius"/>
    </source>
</evidence>
<evidence type="ECO:0000256" key="4">
    <source>
        <dbReference type="ARBA" id="ARBA00023136"/>
    </source>
</evidence>
<dbReference type="OrthoDB" id="9781156at2"/>
<dbReference type="CDD" id="cd17319">
    <property type="entry name" value="MFS_ExuT_GudP_like"/>
    <property type="match status" value="1"/>
</dbReference>
<dbReference type="InterPro" id="IPR011701">
    <property type="entry name" value="MFS"/>
</dbReference>
<feature type="transmembrane region" description="Helical" evidence="5">
    <location>
        <begin position="362"/>
        <end position="388"/>
    </location>
</feature>
<gene>
    <name evidence="7" type="ordered locus">Pedsa_2203</name>
</gene>
<dbReference type="InterPro" id="IPR036259">
    <property type="entry name" value="MFS_trans_sf"/>
</dbReference>
<feature type="transmembrane region" description="Helical" evidence="5">
    <location>
        <begin position="78"/>
        <end position="97"/>
    </location>
</feature>
<dbReference type="PANTHER" id="PTHR11662:SF285">
    <property type="entry name" value="HEXURONATE TRANSPORTER"/>
    <property type="match status" value="1"/>
</dbReference>
<dbReference type="RefSeq" id="WP_013633241.1">
    <property type="nucleotide sequence ID" value="NC_015177.1"/>
</dbReference>
<feature type="transmembrane region" description="Helical" evidence="5">
    <location>
        <begin position="168"/>
        <end position="189"/>
    </location>
</feature>
<evidence type="ECO:0000259" key="6">
    <source>
        <dbReference type="PROSITE" id="PS50850"/>
    </source>
</evidence>
<feature type="domain" description="Major facilitator superfamily (MFS) profile" evidence="6">
    <location>
        <begin position="13"/>
        <end position="424"/>
    </location>
</feature>
<dbReference type="PROSITE" id="PS50850">
    <property type="entry name" value="MFS"/>
    <property type="match status" value="1"/>
</dbReference>
<dbReference type="Pfam" id="PF07690">
    <property type="entry name" value="MFS_1"/>
    <property type="match status" value="1"/>
</dbReference>
<dbReference type="STRING" id="762903.Pedsa_2203"/>
<organism evidence="7 8">
    <name type="scientific">Pseudopedobacter saltans (strain ATCC 51119 / DSM 12145 / JCM 21818 / CCUG 39354 / LMG 10337 / NBRC 100064 / NCIMB 13643)</name>
    <name type="common">Pedobacter saltans</name>
    <dbReference type="NCBI Taxonomy" id="762903"/>
    <lineage>
        <taxon>Bacteria</taxon>
        <taxon>Pseudomonadati</taxon>
        <taxon>Bacteroidota</taxon>
        <taxon>Sphingobacteriia</taxon>
        <taxon>Sphingobacteriales</taxon>
        <taxon>Sphingobacteriaceae</taxon>
        <taxon>Pseudopedobacter</taxon>
    </lineage>
</organism>
<dbReference type="GO" id="GO:0015134">
    <property type="term" value="F:hexuronate transmembrane transporter activity"/>
    <property type="evidence" value="ECO:0007669"/>
    <property type="project" value="TreeGrafter"/>
</dbReference>
<evidence type="ECO:0000313" key="7">
    <source>
        <dbReference type="EMBL" id="ADY52755.1"/>
    </source>
</evidence>
<keyword evidence="3 5" id="KW-1133">Transmembrane helix</keyword>
<dbReference type="InterPro" id="IPR050382">
    <property type="entry name" value="MFS_Na/Anion_cotransporter"/>
</dbReference>
<reference evidence="7 8" key="1">
    <citation type="journal article" date="2011" name="Stand. Genomic Sci.">
        <title>Complete genome sequence of the gliding, heparinolytic Pedobacter saltans type strain (113).</title>
        <authorList>
            <person name="Liolios K."/>
            <person name="Sikorski J."/>
            <person name="Lu M."/>
            <person name="Nolan M."/>
            <person name="Lapidus A."/>
            <person name="Lucas S."/>
            <person name="Hammon N."/>
            <person name="Deshpande S."/>
            <person name="Cheng J.F."/>
            <person name="Tapia R."/>
            <person name="Han C."/>
            <person name="Goodwin L."/>
            <person name="Pitluck S."/>
            <person name="Huntemann M."/>
            <person name="Ivanova N."/>
            <person name="Pagani I."/>
            <person name="Mavromatis K."/>
            <person name="Ovchinikova G."/>
            <person name="Pati A."/>
            <person name="Chen A."/>
            <person name="Palaniappan K."/>
            <person name="Land M."/>
            <person name="Hauser L."/>
            <person name="Brambilla E.M."/>
            <person name="Kotsyurbenko O."/>
            <person name="Rohde M."/>
            <person name="Tindall B.J."/>
            <person name="Abt B."/>
            <person name="Goker M."/>
            <person name="Detter J.C."/>
            <person name="Woyke T."/>
            <person name="Bristow J."/>
            <person name="Eisen J.A."/>
            <person name="Markowitz V."/>
            <person name="Hugenholtz P."/>
            <person name="Klenk H.P."/>
            <person name="Kyrpides N.C."/>
        </authorList>
    </citation>
    <scope>NUCLEOTIDE SEQUENCE [LARGE SCALE GENOMIC DNA]</scope>
    <source>
        <strain evidence="8">ATCC 51119 / DSM 12145 / JCM 21818 / LMG 10337 / NBRC 100064 / NCIMB 13643</strain>
    </source>
</reference>
<feature type="transmembrane region" description="Helical" evidence="5">
    <location>
        <begin position="304"/>
        <end position="322"/>
    </location>
</feature>
<evidence type="ECO:0000313" key="8">
    <source>
        <dbReference type="Proteomes" id="UP000000310"/>
    </source>
</evidence>
<dbReference type="KEGG" id="psn:Pedsa_2203"/>
<feature type="transmembrane region" description="Helical" evidence="5">
    <location>
        <begin position="230"/>
        <end position="251"/>
    </location>
</feature>
<feature type="transmembrane region" description="Helical" evidence="5">
    <location>
        <begin position="51"/>
        <end position="71"/>
    </location>
</feature>
<keyword evidence="8" id="KW-1185">Reference proteome</keyword>
<reference evidence="8" key="2">
    <citation type="submission" date="2011-02" db="EMBL/GenBank/DDBJ databases">
        <title>The complete genome of Pedobacter saltans DSM 12145.</title>
        <authorList>
            <consortium name="US DOE Joint Genome Institute (JGI-PGF)"/>
            <person name="Lucas S."/>
            <person name="Copeland A."/>
            <person name="Lapidus A."/>
            <person name="Bruce D."/>
            <person name="Goodwin L."/>
            <person name="Pitluck S."/>
            <person name="Kyrpides N."/>
            <person name="Mavromatis K."/>
            <person name="Pagani I."/>
            <person name="Ivanova N."/>
            <person name="Ovchinnikova G."/>
            <person name="Lu M."/>
            <person name="Detter J.C."/>
            <person name="Han C."/>
            <person name="Land M."/>
            <person name="Hauser L."/>
            <person name="Markowitz V."/>
            <person name="Cheng J.-F."/>
            <person name="Hugenholtz P."/>
            <person name="Woyke T."/>
            <person name="Wu D."/>
            <person name="Tindall B."/>
            <person name="Pomrenke H.G."/>
            <person name="Brambilla E."/>
            <person name="Klenk H.-P."/>
            <person name="Eisen J.A."/>
        </authorList>
    </citation>
    <scope>NUCLEOTIDE SEQUENCE [LARGE SCALE GENOMIC DNA]</scope>
    <source>
        <strain evidence="8">ATCC 51119 / DSM 12145 / JCM 21818 / LMG 10337 / NBRC 100064 / NCIMB 13643</strain>
    </source>
</reference>
<dbReference type="PIRSF" id="PIRSF002808">
    <property type="entry name" value="Hexose_phosphate_transp"/>
    <property type="match status" value="1"/>
</dbReference>
<dbReference type="Proteomes" id="UP000000310">
    <property type="component" value="Chromosome"/>
</dbReference>
<dbReference type="SUPFAM" id="SSF103473">
    <property type="entry name" value="MFS general substrate transporter"/>
    <property type="match status" value="1"/>
</dbReference>
<evidence type="ECO:0000256" key="3">
    <source>
        <dbReference type="ARBA" id="ARBA00022989"/>
    </source>
</evidence>
<dbReference type="InterPro" id="IPR000849">
    <property type="entry name" value="Sugar_P_transporter"/>
</dbReference>
<dbReference type="GO" id="GO:0016020">
    <property type="term" value="C:membrane"/>
    <property type="evidence" value="ECO:0007669"/>
    <property type="project" value="UniProtKB-SubCell"/>
</dbReference>
<dbReference type="eggNOG" id="COG2271">
    <property type="taxonomic scope" value="Bacteria"/>
</dbReference>